<dbReference type="Pfam" id="PF00103">
    <property type="entry name" value="Hormone_1"/>
    <property type="match status" value="1"/>
</dbReference>
<dbReference type="Gene3D" id="1.20.1250.10">
    <property type="match status" value="1"/>
</dbReference>
<keyword evidence="5" id="KW-0732">Signal</keyword>
<dbReference type="PANTHER" id="PTHR11417">
    <property type="entry name" value="SOMATOTROPIN,PROLACTIN"/>
    <property type="match status" value="1"/>
</dbReference>
<reference evidence="7" key="1">
    <citation type="submission" date="2025-08" db="UniProtKB">
        <authorList>
            <consortium name="RefSeq"/>
        </authorList>
    </citation>
    <scope>IDENTIFICATION</scope>
    <source>
        <tissue evidence="7">Liver</tissue>
    </source>
</reference>
<organism evidence="6 7">
    <name type="scientific">Mesocricetus auratus</name>
    <name type="common">Golden hamster</name>
    <dbReference type="NCBI Taxonomy" id="10036"/>
    <lineage>
        <taxon>Eukaryota</taxon>
        <taxon>Metazoa</taxon>
        <taxon>Chordata</taxon>
        <taxon>Craniata</taxon>
        <taxon>Vertebrata</taxon>
        <taxon>Euteleostomi</taxon>
        <taxon>Mammalia</taxon>
        <taxon>Eutheria</taxon>
        <taxon>Euarchontoglires</taxon>
        <taxon>Glires</taxon>
        <taxon>Rodentia</taxon>
        <taxon>Myomorpha</taxon>
        <taxon>Muroidea</taxon>
        <taxon>Cricetidae</taxon>
        <taxon>Cricetinae</taxon>
        <taxon>Mesocricetus</taxon>
    </lineage>
</organism>
<evidence type="ECO:0000256" key="2">
    <source>
        <dbReference type="ARBA" id="ARBA00008474"/>
    </source>
</evidence>
<dbReference type="InterPro" id="IPR001400">
    <property type="entry name" value="Somatotropin/Prolactin"/>
</dbReference>
<name>A0ABM2YBE5_MESAU</name>
<comment type="similarity">
    <text evidence="2 4">Belongs to the somatotropin/prolactin family.</text>
</comment>
<accession>A0ABM2YBE5</accession>
<dbReference type="GeneID" id="121143734"/>
<evidence type="ECO:0000313" key="7">
    <source>
        <dbReference type="RefSeq" id="XP_040612134.1"/>
    </source>
</evidence>
<evidence type="ECO:0000313" key="6">
    <source>
        <dbReference type="Proteomes" id="UP000886700"/>
    </source>
</evidence>
<dbReference type="PROSITE" id="PS00266">
    <property type="entry name" value="SOMATOTROPIN_1"/>
    <property type="match status" value="1"/>
</dbReference>
<gene>
    <name evidence="7" type="primary">LOC121143734</name>
</gene>
<keyword evidence="4" id="KW-0372">Hormone</keyword>
<evidence type="ECO:0000256" key="5">
    <source>
        <dbReference type="SAM" id="SignalP"/>
    </source>
</evidence>
<proteinExistence type="inferred from homology"/>
<dbReference type="Proteomes" id="UP000886700">
    <property type="component" value="Unplaced"/>
</dbReference>
<keyword evidence="3" id="KW-0964">Secreted</keyword>
<dbReference type="RefSeq" id="XP_040612134.1">
    <property type="nucleotide sequence ID" value="XM_040756200.1"/>
</dbReference>
<keyword evidence="6" id="KW-1185">Reference proteome</keyword>
<feature type="signal peptide" evidence="5">
    <location>
        <begin position="1"/>
        <end position="30"/>
    </location>
</feature>
<protein>
    <submittedName>
        <fullName evidence="7">Prolactin-3D1-like</fullName>
    </submittedName>
</protein>
<dbReference type="CDD" id="cd10288">
    <property type="entry name" value="prolactin_like"/>
    <property type="match status" value="1"/>
</dbReference>
<evidence type="ECO:0000256" key="1">
    <source>
        <dbReference type="ARBA" id="ARBA00004613"/>
    </source>
</evidence>
<dbReference type="PANTHER" id="PTHR11417:SF31">
    <property type="entry name" value="GROWTH HORMONE D5-RELATED"/>
    <property type="match status" value="1"/>
</dbReference>
<dbReference type="PROSITE" id="PS00338">
    <property type="entry name" value="SOMATOTROPIN_2"/>
    <property type="match status" value="1"/>
</dbReference>
<dbReference type="InterPro" id="IPR009079">
    <property type="entry name" value="4_helix_cytokine-like_core"/>
</dbReference>
<dbReference type="SUPFAM" id="SSF47266">
    <property type="entry name" value="4-helical cytokines"/>
    <property type="match status" value="1"/>
</dbReference>
<dbReference type="InterPro" id="IPR018116">
    <property type="entry name" value="Somatotropin_CS"/>
</dbReference>
<evidence type="ECO:0000256" key="3">
    <source>
        <dbReference type="ARBA" id="ARBA00022525"/>
    </source>
</evidence>
<sequence length="225" mass="25831">MQLSLSLPRHAGVCMLLLVSTLTLWEHVASKPSGPLSMEALYNRVVEHSHTTFVLASDIYREFNLNFFKRSWFTDRPLSVCHTASISTPESREEVHGTKTEDLLKAIINITHAWEEPLKYLVSSVPTLPGASDNMLKTATAVKDRNHILLEGLETILNRTQVEYEEDSYPDWSGVSDLQSSDEETRLFTFFNLCRCLKRDTHKVDTFLKVLRCRVAYNNECIFYQ</sequence>
<evidence type="ECO:0000256" key="4">
    <source>
        <dbReference type="RuleBase" id="RU003618"/>
    </source>
</evidence>
<comment type="subcellular location">
    <subcellularLocation>
        <location evidence="1 4">Secreted</location>
    </subcellularLocation>
</comment>
<feature type="chain" id="PRO_5046885774" evidence="5">
    <location>
        <begin position="31"/>
        <end position="225"/>
    </location>
</feature>
<dbReference type="PRINTS" id="PR00836">
    <property type="entry name" value="SOMATOTROPIN"/>
</dbReference>